<gene>
    <name evidence="1" type="ORF">SAMN05216324_1372</name>
</gene>
<evidence type="ECO:0000313" key="1">
    <source>
        <dbReference type="EMBL" id="SFZ97057.1"/>
    </source>
</evidence>
<name>A0A1K2IXA4_9FLAO</name>
<accession>A0A1K2IXA4</accession>
<organism evidence="1 2">
    <name type="scientific">Chryseobacterium limigenitum</name>
    <dbReference type="NCBI Taxonomy" id="1612149"/>
    <lineage>
        <taxon>Bacteria</taxon>
        <taxon>Pseudomonadati</taxon>
        <taxon>Bacteroidota</taxon>
        <taxon>Flavobacteriia</taxon>
        <taxon>Flavobacteriales</taxon>
        <taxon>Weeksellaceae</taxon>
        <taxon>Chryseobacterium group</taxon>
        <taxon>Chryseobacterium</taxon>
    </lineage>
</organism>
<keyword evidence="2" id="KW-1185">Reference proteome</keyword>
<proteinExistence type="predicted"/>
<dbReference type="AlphaFoldDB" id="A0A1K2IXA4"/>
<dbReference type="EMBL" id="FPKW01000037">
    <property type="protein sequence ID" value="SFZ97057.1"/>
    <property type="molecule type" value="Genomic_DNA"/>
</dbReference>
<reference evidence="2" key="1">
    <citation type="submission" date="2016-10" db="EMBL/GenBank/DDBJ databases">
        <authorList>
            <person name="Varghese N."/>
            <person name="Submissions S."/>
        </authorList>
    </citation>
    <scope>NUCLEOTIDE SEQUENCE [LARGE SCALE GENOMIC DNA]</scope>
    <source>
        <strain evidence="2">SUR2</strain>
    </source>
</reference>
<evidence type="ECO:0000313" key="2">
    <source>
        <dbReference type="Proteomes" id="UP000182034"/>
    </source>
</evidence>
<sequence length="51" mass="6072">MDGKYKNNNNLTIRFVSNSHKYQIENDITDALIHNLLLKYYSIFEHPNPSF</sequence>
<dbReference type="Proteomes" id="UP000182034">
    <property type="component" value="Unassembled WGS sequence"/>
</dbReference>
<protein>
    <submittedName>
        <fullName evidence="1">Uncharacterized protein</fullName>
    </submittedName>
</protein>